<feature type="compositionally biased region" description="Gly residues" evidence="1">
    <location>
        <begin position="37"/>
        <end position="50"/>
    </location>
</feature>
<evidence type="ECO:0000313" key="2">
    <source>
        <dbReference type="EMBL" id="KAF2425340.1"/>
    </source>
</evidence>
<accession>A0A9P4TVX3</accession>
<dbReference type="OrthoDB" id="3936519at2759"/>
<dbReference type="Proteomes" id="UP000800235">
    <property type="component" value="Unassembled WGS sequence"/>
</dbReference>
<organism evidence="2 3">
    <name type="scientific">Tothia fuscella</name>
    <dbReference type="NCBI Taxonomy" id="1048955"/>
    <lineage>
        <taxon>Eukaryota</taxon>
        <taxon>Fungi</taxon>
        <taxon>Dikarya</taxon>
        <taxon>Ascomycota</taxon>
        <taxon>Pezizomycotina</taxon>
        <taxon>Dothideomycetes</taxon>
        <taxon>Pleosporomycetidae</taxon>
        <taxon>Venturiales</taxon>
        <taxon>Cylindrosympodiaceae</taxon>
        <taxon>Tothia</taxon>
    </lineage>
</organism>
<comment type="caution">
    <text evidence="2">The sequence shown here is derived from an EMBL/GenBank/DDBJ whole genome shotgun (WGS) entry which is preliminary data.</text>
</comment>
<feature type="region of interest" description="Disordered" evidence="1">
    <location>
        <begin position="37"/>
        <end position="63"/>
    </location>
</feature>
<dbReference type="AlphaFoldDB" id="A0A9P4TVX3"/>
<dbReference type="EMBL" id="MU007070">
    <property type="protein sequence ID" value="KAF2425340.1"/>
    <property type="molecule type" value="Genomic_DNA"/>
</dbReference>
<gene>
    <name evidence="2" type="ORF">EJ08DRAFT_663670</name>
</gene>
<reference evidence="2" key="1">
    <citation type="journal article" date="2020" name="Stud. Mycol.">
        <title>101 Dothideomycetes genomes: a test case for predicting lifestyles and emergence of pathogens.</title>
        <authorList>
            <person name="Haridas S."/>
            <person name="Albert R."/>
            <person name="Binder M."/>
            <person name="Bloem J."/>
            <person name="Labutti K."/>
            <person name="Salamov A."/>
            <person name="Andreopoulos B."/>
            <person name="Baker S."/>
            <person name="Barry K."/>
            <person name="Bills G."/>
            <person name="Bluhm B."/>
            <person name="Cannon C."/>
            <person name="Castanera R."/>
            <person name="Culley D."/>
            <person name="Daum C."/>
            <person name="Ezra D."/>
            <person name="Gonzalez J."/>
            <person name="Henrissat B."/>
            <person name="Kuo A."/>
            <person name="Liang C."/>
            <person name="Lipzen A."/>
            <person name="Lutzoni F."/>
            <person name="Magnuson J."/>
            <person name="Mondo S."/>
            <person name="Nolan M."/>
            <person name="Ohm R."/>
            <person name="Pangilinan J."/>
            <person name="Park H.-J."/>
            <person name="Ramirez L."/>
            <person name="Alfaro M."/>
            <person name="Sun H."/>
            <person name="Tritt A."/>
            <person name="Yoshinaga Y."/>
            <person name="Zwiers L.-H."/>
            <person name="Turgeon B."/>
            <person name="Goodwin S."/>
            <person name="Spatafora J."/>
            <person name="Crous P."/>
            <person name="Grigoriev I."/>
        </authorList>
    </citation>
    <scope>NUCLEOTIDE SEQUENCE</scope>
    <source>
        <strain evidence="2">CBS 130266</strain>
    </source>
</reference>
<proteinExistence type="predicted"/>
<evidence type="ECO:0000313" key="3">
    <source>
        <dbReference type="Proteomes" id="UP000800235"/>
    </source>
</evidence>
<keyword evidence="3" id="KW-1185">Reference proteome</keyword>
<protein>
    <submittedName>
        <fullName evidence="2">Uncharacterized protein</fullName>
    </submittedName>
</protein>
<sequence length="281" mass="30222">MTTIGRPMVLMPIVAKCPDGKWGGFNFGSGTMGAGGTPAAGGMSHGGGMSHSGAPTSPTKRQSPLAGISVFLGQGDDGTAMTYMQKGQKVKAGYYISKSASTNLMTEVINYRNAEQEIFVSLDYEYIPNMPTRPKEYLDVGMGAINVEPCGSQNLKPPLDKAMKYVSQAWDVQGDGFLLDIKPHLHDGGLDMTFFVNGVQKCTSKAVYGVSGAADLNGQKWETIGAYTPCLEPIEIKKGDKLTMEANYDLTKHRLRPQSTDHNEGAEAMAMAIFSFARPPY</sequence>
<name>A0A9P4TVX3_9PEZI</name>
<evidence type="ECO:0000256" key="1">
    <source>
        <dbReference type="SAM" id="MobiDB-lite"/>
    </source>
</evidence>